<dbReference type="STRING" id="1518501.CQ10_21210"/>
<keyword evidence="3" id="KW-0813">Transport</keyword>
<feature type="transmembrane region" description="Helical" evidence="6">
    <location>
        <begin position="179"/>
        <end position="197"/>
    </location>
</feature>
<dbReference type="RefSeq" id="WP_057855551.1">
    <property type="nucleotide sequence ID" value="NZ_LLXX01000230.1"/>
</dbReference>
<protein>
    <submittedName>
        <fullName evidence="8">Cobalt transporter</fullName>
    </submittedName>
</protein>
<feature type="transmembrane region" description="Helical" evidence="6">
    <location>
        <begin position="89"/>
        <end position="107"/>
    </location>
</feature>
<reference evidence="8 9" key="1">
    <citation type="submission" date="2014-03" db="EMBL/GenBank/DDBJ databases">
        <title>Bradyrhizobium valentinum sp. nov., isolated from effective nodules of Lupinus mariae-josephae, a lupine endemic of basic-lime soils in Eastern Spain.</title>
        <authorList>
            <person name="Duran D."/>
            <person name="Rey L."/>
            <person name="Navarro A."/>
            <person name="Busquets A."/>
            <person name="Imperial J."/>
            <person name="Ruiz-Argueso T."/>
        </authorList>
    </citation>
    <scope>NUCLEOTIDE SEQUENCE [LARGE SCALE GENOMIC DNA]</scope>
    <source>
        <strain evidence="8 9">LmjM3</strain>
    </source>
</reference>
<keyword evidence="5 6" id="KW-0472">Membrane</keyword>
<proteinExistence type="predicted"/>
<name>A0A0R3L8V8_9BRAD</name>
<dbReference type="EMBL" id="LLXX01000230">
    <property type="protein sequence ID" value="KRQ92605.1"/>
    <property type="molecule type" value="Genomic_DNA"/>
</dbReference>
<keyword evidence="9" id="KW-1185">Reference proteome</keyword>
<dbReference type="PANTHER" id="PTHR11562">
    <property type="entry name" value="CATION EFFLUX PROTEIN/ ZINC TRANSPORTER"/>
    <property type="match status" value="1"/>
</dbReference>
<keyword evidence="3" id="KW-0864">Zinc transport</keyword>
<dbReference type="OrthoDB" id="9799649at2"/>
<accession>A0A0R3L8V8</accession>
<evidence type="ECO:0000256" key="1">
    <source>
        <dbReference type="ARBA" id="ARBA00004141"/>
    </source>
</evidence>
<comment type="caution">
    <text evidence="8">The sequence shown here is derived from an EMBL/GenBank/DDBJ whole genome shotgun (WGS) entry which is preliminary data.</text>
</comment>
<evidence type="ECO:0000313" key="8">
    <source>
        <dbReference type="EMBL" id="KRQ92605.1"/>
    </source>
</evidence>
<dbReference type="Gene3D" id="1.20.1510.10">
    <property type="entry name" value="Cation efflux protein transmembrane domain"/>
    <property type="match status" value="1"/>
</dbReference>
<evidence type="ECO:0000256" key="4">
    <source>
        <dbReference type="ARBA" id="ARBA00022989"/>
    </source>
</evidence>
<feature type="transmembrane region" description="Helical" evidence="6">
    <location>
        <begin position="113"/>
        <end position="136"/>
    </location>
</feature>
<dbReference type="InterPro" id="IPR050681">
    <property type="entry name" value="CDF/SLC30A"/>
</dbReference>
<keyword evidence="3" id="KW-0406">Ion transport</keyword>
<sequence>MADHCCAPPPLNLGPRQDVSVFRRVLWAVLGINAAMFMVEIGAGLAAGSASLQADALDFLGDAANYAISLFVVGMALHYRASAALAKGVTMGVFGLWVIGVTTWHVLHGTLPQAITMGSVGFAALAANALSFYLLWRHRTGDANMRSAWICTRNDVLGNLAVLLAALGVFGTGTGWPDTIVAAIMAVLALQGSATVVRHALAELKQPAAATA</sequence>
<evidence type="ECO:0000256" key="6">
    <source>
        <dbReference type="SAM" id="Phobius"/>
    </source>
</evidence>
<feature type="transmembrane region" description="Helical" evidence="6">
    <location>
        <begin position="25"/>
        <end position="47"/>
    </location>
</feature>
<feature type="domain" description="Cation efflux protein transmembrane" evidence="7">
    <location>
        <begin position="26"/>
        <end position="204"/>
    </location>
</feature>
<comment type="subcellular location">
    <subcellularLocation>
        <location evidence="1">Membrane</location>
        <topology evidence="1">Multi-pass membrane protein</topology>
    </subcellularLocation>
</comment>
<evidence type="ECO:0000259" key="7">
    <source>
        <dbReference type="Pfam" id="PF01545"/>
    </source>
</evidence>
<dbReference type="Pfam" id="PF01545">
    <property type="entry name" value="Cation_efflux"/>
    <property type="match status" value="1"/>
</dbReference>
<organism evidence="8 9">
    <name type="scientific">Bradyrhizobium valentinum</name>
    <dbReference type="NCBI Taxonomy" id="1518501"/>
    <lineage>
        <taxon>Bacteria</taxon>
        <taxon>Pseudomonadati</taxon>
        <taxon>Pseudomonadota</taxon>
        <taxon>Alphaproteobacteria</taxon>
        <taxon>Hyphomicrobiales</taxon>
        <taxon>Nitrobacteraceae</taxon>
        <taxon>Bradyrhizobium</taxon>
    </lineage>
</organism>
<dbReference type="GO" id="GO:0005886">
    <property type="term" value="C:plasma membrane"/>
    <property type="evidence" value="ECO:0007669"/>
    <property type="project" value="TreeGrafter"/>
</dbReference>
<evidence type="ECO:0000256" key="3">
    <source>
        <dbReference type="ARBA" id="ARBA00022906"/>
    </source>
</evidence>
<dbReference type="PANTHER" id="PTHR11562:SF17">
    <property type="entry name" value="RE54080P-RELATED"/>
    <property type="match status" value="1"/>
</dbReference>
<dbReference type="Proteomes" id="UP000051913">
    <property type="component" value="Unassembled WGS sequence"/>
</dbReference>
<keyword evidence="3" id="KW-0862">Zinc</keyword>
<dbReference type="GO" id="GO:0005385">
    <property type="term" value="F:zinc ion transmembrane transporter activity"/>
    <property type="evidence" value="ECO:0007669"/>
    <property type="project" value="TreeGrafter"/>
</dbReference>
<dbReference type="AlphaFoldDB" id="A0A0R3L8V8"/>
<keyword evidence="2 6" id="KW-0812">Transmembrane</keyword>
<evidence type="ECO:0000256" key="2">
    <source>
        <dbReference type="ARBA" id="ARBA00022692"/>
    </source>
</evidence>
<evidence type="ECO:0000313" key="9">
    <source>
        <dbReference type="Proteomes" id="UP000051913"/>
    </source>
</evidence>
<keyword evidence="4 6" id="KW-1133">Transmembrane helix</keyword>
<feature type="transmembrane region" description="Helical" evidence="6">
    <location>
        <begin position="59"/>
        <end position="77"/>
    </location>
</feature>
<dbReference type="InterPro" id="IPR027469">
    <property type="entry name" value="Cation_efflux_TMD_sf"/>
</dbReference>
<dbReference type="SUPFAM" id="SSF161111">
    <property type="entry name" value="Cation efflux protein transmembrane domain-like"/>
    <property type="match status" value="1"/>
</dbReference>
<evidence type="ECO:0000256" key="5">
    <source>
        <dbReference type="ARBA" id="ARBA00023136"/>
    </source>
</evidence>
<gene>
    <name evidence="8" type="ORF">CP49_33470</name>
</gene>
<dbReference type="InterPro" id="IPR058533">
    <property type="entry name" value="Cation_efflux_TM"/>
</dbReference>
<feature type="transmembrane region" description="Helical" evidence="6">
    <location>
        <begin position="156"/>
        <end position="173"/>
    </location>
</feature>